<comment type="caution">
    <text evidence="1">The sequence shown here is derived from an EMBL/GenBank/DDBJ whole genome shotgun (WGS) entry which is preliminary data.</text>
</comment>
<organism evidence="1 2">
    <name type="scientific">Sporolactobacillus putidus</name>
    <dbReference type="NCBI Taxonomy" id="492735"/>
    <lineage>
        <taxon>Bacteria</taxon>
        <taxon>Bacillati</taxon>
        <taxon>Bacillota</taxon>
        <taxon>Bacilli</taxon>
        <taxon>Bacillales</taxon>
        <taxon>Sporolactobacillaceae</taxon>
        <taxon>Sporolactobacillus</taxon>
    </lineage>
</organism>
<dbReference type="Proteomes" id="UP000654670">
    <property type="component" value="Unassembled WGS sequence"/>
</dbReference>
<sequence length="96" mass="10123">MATRDLRPQSSLQTALAGAGGAPYNVIHSTGLREKLLGVARQNQGNGFFDPLNQARSLIQQASVKKVSGGSGSADKNFKSDSGAKTNIFGLIHRKL</sequence>
<dbReference type="AlphaFoldDB" id="A0A917RY04"/>
<reference evidence="1" key="2">
    <citation type="submission" date="2020-09" db="EMBL/GenBank/DDBJ databases">
        <authorList>
            <person name="Sun Q."/>
            <person name="Ohkuma M."/>
        </authorList>
    </citation>
    <scope>NUCLEOTIDE SEQUENCE</scope>
    <source>
        <strain evidence="1">JCM 15325</strain>
    </source>
</reference>
<reference evidence="1" key="1">
    <citation type="journal article" date="2014" name="Int. J. Syst. Evol. Microbiol.">
        <title>Complete genome sequence of Corynebacterium casei LMG S-19264T (=DSM 44701T), isolated from a smear-ripened cheese.</title>
        <authorList>
            <consortium name="US DOE Joint Genome Institute (JGI-PGF)"/>
            <person name="Walter F."/>
            <person name="Albersmeier A."/>
            <person name="Kalinowski J."/>
            <person name="Ruckert C."/>
        </authorList>
    </citation>
    <scope>NUCLEOTIDE SEQUENCE</scope>
    <source>
        <strain evidence="1">JCM 15325</strain>
    </source>
</reference>
<dbReference type="EMBL" id="BMOK01000001">
    <property type="protein sequence ID" value="GGL43243.1"/>
    <property type="molecule type" value="Genomic_DNA"/>
</dbReference>
<evidence type="ECO:0000313" key="2">
    <source>
        <dbReference type="Proteomes" id="UP000654670"/>
    </source>
</evidence>
<evidence type="ECO:0000313" key="1">
    <source>
        <dbReference type="EMBL" id="GGL43243.1"/>
    </source>
</evidence>
<protein>
    <submittedName>
        <fullName evidence="1">Uncharacterized protein</fullName>
    </submittedName>
</protein>
<gene>
    <name evidence="1" type="ORF">GCM10007968_03940</name>
</gene>
<proteinExistence type="predicted"/>
<keyword evidence="2" id="KW-1185">Reference proteome</keyword>
<name>A0A917RY04_9BACL</name>
<dbReference type="RefSeq" id="WP_188801357.1">
    <property type="nucleotide sequence ID" value="NZ_BMOK01000001.1"/>
</dbReference>
<accession>A0A917RY04</accession>